<sequence length="55" mass="6160">MARTPSSQLVEIDPGVEVVLHPRVDVHSQRHQSYGRRPPVEPPEPGPLIEVEVEL</sequence>
<keyword evidence="3" id="KW-1185">Reference proteome</keyword>
<gene>
    <name evidence="2" type="ORF">QJS10_CPB19g00952</name>
</gene>
<accession>A0AAV9CJQ9</accession>
<evidence type="ECO:0000256" key="1">
    <source>
        <dbReference type="SAM" id="MobiDB-lite"/>
    </source>
</evidence>
<dbReference type="AlphaFoldDB" id="A0AAV9CJQ9"/>
<reference evidence="2" key="1">
    <citation type="journal article" date="2023" name="Nat. Commun.">
        <title>Diploid and tetraploid genomes of Acorus and the evolution of monocots.</title>
        <authorList>
            <person name="Ma L."/>
            <person name="Liu K.W."/>
            <person name="Li Z."/>
            <person name="Hsiao Y.Y."/>
            <person name="Qi Y."/>
            <person name="Fu T."/>
            <person name="Tang G.D."/>
            <person name="Zhang D."/>
            <person name="Sun W.H."/>
            <person name="Liu D.K."/>
            <person name="Li Y."/>
            <person name="Chen G.Z."/>
            <person name="Liu X.D."/>
            <person name="Liao X.Y."/>
            <person name="Jiang Y.T."/>
            <person name="Yu X."/>
            <person name="Hao Y."/>
            <person name="Huang J."/>
            <person name="Zhao X.W."/>
            <person name="Ke S."/>
            <person name="Chen Y.Y."/>
            <person name="Wu W.L."/>
            <person name="Hsu J.L."/>
            <person name="Lin Y.F."/>
            <person name="Huang M.D."/>
            <person name="Li C.Y."/>
            <person name="Huang L."/>
            <person name="Wang Z.W."/>
            <person name="Zhao X."/>
            <person name="Zhong W.Y."/>
            <person name="Peng D.H."/>
            <person name="Ahmad S."/>
            <person name="Lan S."/>
            <person name="Zhang J.S."/>
            <person name="Tsai W.C."/>
            <person name="Van de Peer Y."/>
            <person name="Liu Z.J."/>
        </authorList>
    </citation>
    <scope>NUCLEOTIDE SEQUENCE</scope>
    <source>
        <strain evidence="2">CP</strain>
    </source>
</reference>
<dbReference type="Proteomes" id="UP001180020">
    <property type="component" value="Unassembled WGS sequence"/>
</dbReference>
<name>A0AAV9CJQ9_ACOCL</name>
<evidence type="ECO:0000313" key="2">
    <source>
        <dbReference type="EMBL" id="KAK1288721.1"/>
    </source>
</evidence>
<reference evidence="2" key="2">
    <citation type="submission" date="2023-06" db="EMBL/GenBank/DDBJ databases">
        <authorList>
            <person name="Ma L."/>
            <person name="Liu K.-W."/>
            <person name="Li Z."/>
            <person name="Hsiao Y.-Y."/>
            <person name="Qi Y."/>
            <person name="Fu T."/>
            <person name="Tang G."/>
            <person name="Zhang D."/>
            <person name="Sun W.-H."/>
            <person name="Liu D.-K."/>
            <person name="Li Y."/>
            <person name="Chen G.-Z."/>
            <person name="Liu X.-D."/>
            <person name="Liao X.-Y."/>
            <person name="Jiang Y.-T."/>
            <person name="Yu X."/>
            <person name="Hao Y."/>
            <person name="Huang J."/>
            <person name="Zhao X.-W."/>
            <person name="Ke S."/>
            <person name="Chen Y.-Y."/>
            <person name="Wu W.-L."/>
            <person name="Hsu J.-L."/>
            <person name="Lin Y.-F."/>
            <person name="Huang M.-D."/>
            <person name="Li C.-Y."/>
            <person name="Huang L."/>
            <person name="Wang Z.-W."/>
            <person name="Zhao X."/>
            <person name="Zhong W.-Y."/>
            <person name="Peng D.-H."/>
            <person name="Ahmad S."/>
            <person name="Lan S."/>
            <person name="Zhang J.-S."/>
            <person name="Tsai W.-C."/>
            <person name="Van De Peer Y."/>
            <person name="Liu Z.-J."/>
        </authorList>
    </citation>
    <scope>NUCLEOTIDE SEQUENCE</scope>
    <source>
        <strain evidence="2">CP</strain>
        <tissue evidence="2">Leaves</tissue>
    </source>
</reference>
<evidence type="ECO:0000313" key="3">
    <source>
        <dbReference type="Proteomes" id="UP001180020"/>
    </source>
</evidence>
<proteinExistence type="predicted"/>
<dbReference type="EMBL" id="JAUJYO010000019">
    <property type="protein sequence ID" value="KAK1288721.1"/>
    <property type="molecule type" value="Genomic_DNA"/>
</dbReference>
<comment type="caution">
    <text evidence="2">The sequence shown here is derived from an EMBL/GenBank/DDBJ whole genome shotgun (WGS) entry which is preliminary data.</text>
</comment>
<feature type="region of interest" description="Disordered" evidence="1">
    <location>
        <begin position="26"/>
        <end position="55"/>
    </location>
</feature>
<protein>
    <submittedName>
        <fullName evidence="2">Uncharacterized protein</fullName>
    </submittedName>
</protein>
<organism evidence="2 3">
    <name type="scientific">Acorus calamus</name>
    <name type="common">Sweet flag</name>
    <dbReference type="NCBI Taxonomy" id="4465"/>
    <lineage>
        <taxon>Eukaryota</taxon>
        <taxon>Viridiplantae</taxon>
        <taxon>Streptophyta</taxon>
        <taxon>Embryophyta</taxon>
        <taxon>Tracheophyta</taxon>
        <taxon>Spermatophyta</taxon>
        <taxon>Magnoliopsida</taxon>
        <taxon>Liliopsida</taxon>
        <taxon>Acoraceae</taxon>
        <taxon>Acorus</taxon>
    </lineage>
</organism>